<dbReference type="RefSeq" id="WP_015395882.1">
    <property type="nucleotide sequence ID" value="NZ_AOIF01000165.1"/>
</dbReference>
<organism evidence="1 2">
    <name type="scientific">Clostridium saccharoperbutylacetonicum N1-4(HMT)</name>
    <dbReference type="NCBI Taxonomy" id="931276"/>
    <lineage>
        <taxon>Bacteria</taxon>
        <taxon>Bacillati</taxon>
        <taxon>Bacillota</taxon>
        <taxon>Clostridia</taxon>
        <taxon>Eubacteriales</taxon>
        <taxon>Clostridiaceae</taxon>
        <taxon>Clostridium</taxon>
    </lineage>
</organism>
<keyword evidence="2" id="KW-1185">Reference proteome</keyword>
<dbReference type="AlphaFoldDB" id="M1M1S6"/>
<sequence length="175" mass="19959">MSGSFTANYNVGGDIDKVKKIIALEEIEKLDNVENVDNIKNIDNLQDVENVKYLNEIGKIRGFATKTQPYNFMEEFEIPALKDNYTFTMNLPSVDCEILAITLTCSGYGEDDHYDLFFNDVQWFKDWYCSEVKEGLFLGTSTYVYAAPANSAIKLIFKNDSGTQKKIWLGVRMLV</sequence>
<evidence type="ECO:0000313" key="1">
    <source>
        <dbReference type="EMBL" id="AGF59575.1"/>
    </source>
</evidence>
<evidence type="ECO:0000313" key="2">
    <source>
        <dbReference type="Proteomes" id="UP000011728"/>
    </source>
</evidence>
<dbReference type="Proteomes" id="UP000011728">
    <property type="component" value="Plasmid Csp_135p"/>
</dbReference>
<dbReference type="OrthoDB" id="2601355at2"/>
<reference evidence="1 2" key="1">
    <citation type="submission" date="2013-02" db="EMBL/GenBank/DDBJ databases">
        <title>Genome sequence of Clostridium saccharoperbutylacetonicum N1-4(HMT).</title>
        <authorList>
            <person name="Poehlein A."/>
            <person name="Daniel R."/>
        </authorList>
    </citation>
    <scope>NUCLEOTIDE SEQUENCE [LARGE SCALE GENOMIC DNA]</scope>
    <source>
        <strain evidence="2">N1-4(HMT)</strain>
        <plasmid evidence="2">Plasmid Csp_135p</plasmid>
    </source>
</reference>
<dbReference type="HOGENOM" id="CLU_1530013_0_0_9"/>
<dbReference type="PATRIC" id="fig|931276.5.peg.5900"/>
<dbReference type="KEGG" id="csr:Cspa_135p00150"/>
<name>M1M1S6_9CLOT</name>
<gene>
    <name evidence="1" type="ORF">Cspa_135p00150</name>
</gene>
<geneLocation type="plasmid" evidence="1 2">
    <name>Csp_135p</name>
</geneLocation>
<protein>
    <submittedName>
        <fullName evidence="1">Uncharacterized protein</fullName>
    </submittedName>
</protein>
<proteinExistence type="predicted"/>
<keyword evidence="1" id="KW-0614">Plasmid</keyword>
<accession>M1M1S6</accession>
<dbReference type="EMBL" id="CP004122">
    <property type="protein sequence ID" value="AGF59575.1"/>
    <property type="molecule type" value="Genomic_DNA"/>
</dbReference>